<evidence type="ECO:0000256" key="1">
    <source>
        <dbReference type="ARBA" id="ARBA00023172"/>
    </source>
</evidence>
<reference evidence="3" key="1">
    <citation type="submission" date="2020-10" db="EMBL/GenBank/DDBJ databases">
        <title>Dehalococcoides mccartyi of a TCE/Cr reducing biochatode.</title>
        <authorList>
            <person name="Matturro B."/>
        </authorList>
    </citation>
    <scope>NUCLEOTIDE SEQUENCE</scope>
    <source>
        <strain evidence="3">Bin4</strain>
    </source>
</reference>
<dbReference type="InterPro" id="IPR011010">
    <property type="entry name" value="DNA_brk_join_enz"/>
</dbReference>
<dbReference type="GO" id="GO:0015074">
    <property type="term" value="P:DNA integration"/>
    <property type="evidence" value="ECO:0007669"/>
    <property type="project" value="InterPro"/>
</dbReference>
<dbReference type="Proteomes" id="UP000658733">
    <property type="component" value="Unassembled WGS sequence"/>
</dbReference>
<dbReference type="AlphaFoldDB" id="A0A843AGG5"/>
<gene>
    <name evidence="3" type="ORF">ISP01_06265</name>
</gene>
<accession>A0A843AGG5</accession>
<dbReference type="SUPFAM" id="SSF56349">
    <property type="entry name" value="DNA breaking-rejoining enzymes"/>
    <property type="match status" value="1"/>
</dbReference>
<name>A0A843AGG5_METAZ</name>
<dbReference type="Gene3D" id="1.10.443.10">
    <property type="entry name" value="Intergrase catalytic core"/>
    <property type="match status" value="1"/>
</dbReference>
<evidence type="ECO:0000259" key="2">
    <source>
        <dbReference type="PROSITE" id="PS51898"/>
    </source>
</evidence>
<comment type="caution">
    <text evidence="3">The sequence shown here is derived from an EMBL/GenBank/DDBJ whole genome shotgun (WGS) entry which is preliminary data.</text>
</comment>
<feature type="domain" description="Tyr recombinase" evidence="2">
    <location>
        <begin position="147"/>
        <end position="370"/>
    </location>
</feature>
<dbReference type="GO" id="GO:0006310">
    <property type="term" value="P:DNA recombination"/>
    <property type="evidence" value="ECO:0007669"/>
    <property type="project" value="UniProtKB-KW"/>
</dbReference>
<dbReference type="GO" id="GO:0003677">
    <property type="term" value="F:DNA binding"/>
    <property type="evidence" value="ECO:0007669"/>
    <property type="project" value="InterPro"/>
</dbReference>
<organism evidence="3 4">
    <name type="scientific">Methanobrevibacter arboriphilus</name>
    <dbReference type="NCBI Taxonomy" id="39441"/>
    <lineage>
        <taxon>Archaea</taxon>
        <taxon>Methanobacteriati</taxon>
        <taxon>Methanobacteriota</taxon>
        <taxon>Methanomada group</taxon>
        <taxon>Methanobacteria</taxon>
        <taxon>Methanobacteriales</taxon>
        <taxon>Methanobacteriaceae</taxon>
        <taxon>Methanobrevibacter</taxon>
    </lineage>
</organism>
<dbReference type="InterPro" id="IPR002104">
    <property type="entry name" value="Integrase_catalytic"/>
</dbReference>
<protein>
    <recommendedName>
        <fullName evidence="2">Tyr recombinase domain-containing protein</fullName>
    </recommendedName>
</protein>
<keyword evidence="1" id="KW-0233">DNA recombination</keyword>
<evidence type="ECO:0000313" key="3">
    <source>
        <dbReference type="EMBL" id="MBF4468993.1"/>
    </source>
</evidence>
<evidence type="ECO:0000313" key="4">
    <source>
        <dbReference type="Proteomes" id="UP000658733"/>
    </source>
</evidence>
<sequence>MIINYKFSQSQKENTQDCEKIIKFSETNIKLMQSIQRRNSGKASIRKYNIVFREVYKLIGKTPSQLIAEAKKEEQPFTNEEGNPQVLDLSERKVNTYQLLYNNFLERKGNSEGVKKHKIVYFRALFKEYGIKMPRMIKYNTSIRRTRIKDIPSWDDINRSLGFCKSNRDKVLVSLMATWDMRGGDIVSLTIQDFLEVTSIYNHSMDLDELLSKNPYEIIPCYGFFPEKTQKEGNLCITFNTGECGYYIFEHLKERIKEGYSIELESALFRNSGTSKFLSADWLRRILQNLNTNLNLGKDKNGLFGKFRGHNLRKLFSTTCRRNITNVVVKADKYSELDVVSIFTGHVPPNMSNSEVYDAVDSEDSFDSYLRKNYEALIPYLTINKEQFSAKEDNKNLENEIIKIKESVDILLNSKNQLVS</sequence>
<proteinExistence type="predicted"/>
<dbReference type="InterPro" id="IPR013762">
    <property type="entry name" value="Integrase-like_cat_sf"/>
</dbReference>
<dbReference type="RefSeq" id="WP_278523163.1">
    <property type="nucleotide sequence ID" value="NZ_JADIIN010000052.1"/>
</dbReference>
<dbReference type="PROSITE" id="PS51898">
    <property type="entry name" value="TYR_RECOMBINASE"/>
    <property type="match status" value="1"/>
</dbReference>
<dbReference type="EMBL" id="JADIIN010000052">
    <property type="protein sequence ID" value="MBF4468993.1"/>
    <property type="molecule type" value="Genomic_DNA"/>
</dbReference>